<dbReference type="InterPro" id="IPR012902">
    <property type="entry name" value="N_methyl_site"/>
</dbReference>
<gene>
    <name evidence="2" type="ORF">A2907_00315</name>
</gene>
<dbReference type="Proteomes" id="UP000177947">
    <property type="component" value="Unassembled WGS sequence"/>
</dbReference>
<keyword evidence="1" id="KW-0472">Membrane</keyword>
<organism evidence="2 3">
    <name type="scientific">Candidatus Azambacteria bacterium RIFCSPLOWO2_01_FULL_37_9</name>
    <dbReference type="NCBI Taxonomy" id="1797297"/>
    <lineage>
        <taxon>Bacteria</taxon>
        <taxon>Candidatus Azamiibacteriota</taxon>
    </lineage>
</organism>
<dbReference type="Pfam" id="PF07963">
    <property type="entry name" value="N_methyl"/>
    <property type="match status" value="1"/>
</dbReference>
<proteinExistence type="predicted"/>
<dbReference type="AlphaFoldDB" id="A0A1F5C7N8"/>
<evidence type="ECO:0000313" key="2">
    <source>
        <dbReference type="EMBL" id="OGD38886.1"/>
    </source>
</evidence>
<dbReference type="EMBL" id="MEYQ01000026">
    <property type="protein sequence ID" value="OGD38886.1"/>
    <property type="molecule type" value="Genomic_DNA"/>
</dbReference>
<evidence type="ECO:0000313" key="3">
    <source>
        <dbReference type="Proteomes" id="UP000177947"/>
    </source>
</evidence>
<feature type="transmembrane region" description="Helical" evidence="1">
    <location>
        <begin position="46"/>
        <end position="64"/>
    </location>
</feature>
<name>A0A1F5C7N8_9BACT</name>
<reference evidence="2 3" key="1">
    <citation type="journal article" date="2016" name="Nat. Commun.">
        <title>Thousands of microbial genomes shed light on interconnected biogeochemical processes in an aquifer system.</title>
        <authorList>
            <person name="Anantharaman K."/>
            <person name="Brown C.T."/>
            <person name="Hug L.A."/>
            <person name="Sharon I."/>
            <person name="Castelle C.J."/>
            <person name="Probst A.J."/>
            <person name="Thomas B.C."/>
            <person name="Singh A."/>
            <person name="Wilkins M.J."/>
            <person name="Karaoz U."/>
            <person name="Brodie E.L."/>
            <person name="Williams K.H."/>
            <person name="Hubbard S.S."/>
            <person name="Banfield J.F."/>
        </authorList>
    </citation>
    <scope>NUCLEOTIDE SEQUENCE [LARGE SCALE GENOMIC DNA]</scope>
</reference>
<comment type="caution">
    <text evidence="2">The sequence shown here is derived from an EMBL/GenBank/DDBJ whole genome shotgun (WGS) entry which is preliminary data.</text>
</comment>
<keyword evidence="1" id="KW-0812">Transmembrane</keyword>
<accession>A0A1F5C7N8</accession>
<evidence type="ECO:0000256" key="1">
    <source>
        <dbReference type="SAM" id="Phobius"/>
    </source>
</evidence>
<protein>
    <submittedName>
        <fullName evidence="2">Uncharacterized protein</fullName>
    </submittedName>
</protein>
<keyword evidence="1" id="KW-1133">Transmembrane helix</keyword>
<sequence>MTQFLNKLSSIKKAFKKFFAFLSSFFPFRFSLFTHASRGFSMIETLIYVAILGVVVSTAIYFLANTFKTYSKIYAQKEVAVNIQYALDMMTEEIRFSKNIYSPTSAFDQDNGQISIETYQNPPTGETTAFIDFYLDNGRIYMKKEGQDTLPLTSNQVKINKLKFTLLNPANAPEGTQIFIEGQYNSSGALQYQSLMDFTTSAIVRYR</sequence>